<dbReference type="EMBL" id="BRXS01000008">
    <property type="protein sequence ID" value="GLC28158.1"/>
    <property type="molecule type" value="Genomic_DNA"/>
</dbReference>
<dbReference type="AlphaFoldDB" id="A0AA37QJQ2"/>
<evidence type="ECO:0008006" key="4">
    <source>
        <dbReference type="Google" id="ProtNLM"/>
    </source>
</evidence>
<evidence type="ECO:0000313" key="2">
    <source>
        <dbReference type="EMBL" id="GLC28158.1"/>
    </source>
</evidence>
<comment type="caution">
    <text evidence="2">The sequence shown here is derived from an EMBL/GenBank/DDBJ whole genome shotgun (WGS) entry which is preliminary data.</text>
</comment>
<organism evidence="2 3">
    <name type="scientific">Roseisolibacter agri</name>
    <dbReference type="NCBI Taxonomy" id="2014610"/>
    <lineage>
        <taxon>Bacteria</taxon>
        <taxon>Pseudomonadati</taxon>
        <taxon>Gemmatimonadota</taxon>
        <taxon>Gemmatimonadia</taxon>
        <taxon>Gemmatimonadales</taxon>
        <taxon>Gemmatimonadaceae</taxon>
        <taxon>Roseisolibacter</taxon>
    </lineage>
</organism>
<proteinExistence type="predicted"/>
<dbReference type="InterPro" id="IPR019613">
    <property type="entry name" value="DUF4198"/>
</dbReference>
<keyword evidence="3" id="KW-1185">Reference proteome</keyword>
<dbReference type="Pfam" id="PF10670">
    <property type="entry name" value="DUF4198"/>
    <property type="match status" value="1"/>
</dbReference>
<name>A0AA37QJQ2_9BACT</name>
<feature type="region of interest" description="Disordered" evidence="1">
    <location>
        <begin position="50"/>
        <end position="109"/>
    </location>
</feature>
<dbReference type="Proteomes" id="UP001161325">
    <property type="component" value="Unassembled WGS sequence"/>
</dbReference>
<accession>A0AA37QJQ2</accession>
<feature type="region of interest" description="Disordered" evidence="1">
    <location>
        <begin position="1"/>
        <end position="22"/>
    </location>
</feature>
<sequence length="391" mass="40476">MGRDVAVARARRSPGDPPAPAVDAGAALLALPVTTPLSVGKPRGLTAYGRRALREHPAVPREAPDGRASRRGGRVPLPRSPCPSEYDLTSRVLSSTTRPPPSMSAFVRQRRASRRTSVALACASLLVAVGVAEAHDTWLLPDLFTLAAGGRLALSARAGGGKFPAGSAVPITRVAAVRLVGAATEARITDFAAEGGALRIRHVPPAAGQYRVSLSLSPGTIRSTPAGLLRFLRLEGGAAEAQRVERLGLVTGEDSLVFVHAASASTVVEVGRGGPRAYQRAAGLPLEFLPVNDPLALAVGDTLHVRVTGDGQPVAGIGVEYKPAADTLAAGATPPAYLSAVADGRGIAHLPLTAPGLWIVRAAYVSPRAGNTPREYAVSRATFVWQVRARP</sequence>
<evidence type="ECO:0000256" key="1">
    <source>
        <dbReference type="SAM" id="MobiDB-lite"/>
    </source>
</evidence>
<reference evidence="2" key="1">
    <citation type="submission" date="2022-08" db="EMBL/GenBank/DDBJ databases">
        <title>Draft genome sequencing of Roseisolibacter agri AW1220.</title>
        <authorList>
            <person name="Tobiishi Y."/>
            <person name="Tonouchi A."/>
        </authorList>
    </citation>
    <scope>NUCLEOTIDE SEQUENCE</scope>
    <source>
        <strain evidence="2">AW1220</strain>
    </source>
</reference>
<feature type="compositionally biased region" description="Basic and acidic residues" evidence="1">
    <location>
        <begin position="52"/>
        <end position="68"/>
    </location>
</feature>
<gene>
    <name evidence="2" type="ORF">rosag_46710</name>
</gene>
<protein>
    <recommendedName>
        <fullName evidence="4">DUF4198 domain-containing protein</fullName>
    </recommendedName>
</protein>
<evidence type="ECO:0000313" key="3">
    <source>
        <dbReference type="Proteomes" id="UP001161325"/>
    </source>
</evidence>